<feature type="transmembrane region" description="Helical" evidence="8">
    <location>
        <begin position="9"/>
        <end position="26"/>
    </location>
</feature>
<feature type="transmembrane region" description="Helical" evidence="8">
    <location>
        <begin position="253"/>
        <end position="273"/>
    </location>
</feature>
<protein>
    <submittedName>
        <fullName evidence="10">Bcr/CflA family drug resistance efflux transporter</fullName>
    </submittedName>
</protein>
<sequence length="405" mass="43660">MASTQRHRLFIFITLGLLSAIGPFSIDMYLPGFDAIAASLDTTVAHVQLSLTSFFIGIASGQIIYGPLLDRFGRKVPLVVGLIIYIVASISCALTNSADYLVAYRFIQALGSCGGMVASRAMVRDFFGPTESAKIFSLLMLVIGISPILAPTVGSFVMAHWDWHGIFLVLAVMTTCILLAVIFFLPESKGPNPKMSLMPRPITQSYWQVFKNRQFFTYAFAGGFASSGLYAYLAGSPYIMITLYGLNEKQYGLVFALIASALITASQLNRYLLNKYSSEKIARTALIVQSVIGLALVGFCIVGYINLFWMVALIFLFLGSQGFVFPNTSALALSPFDKLAGSASALLGSLQMACGALSSGLVSYFHNGTTIPMAAVMAGCASLSMLILSASFRRPAGSRPDQTRR</sequence>
<keyword evidence="11" id="KW-1185">Reference proteome</keyword>
<dbReference type="PANTHER" id="PTHR23502:SF132">
    <property type="entry name" value="POLYAMINE TRANSPORTER 2-RELATED"/>
    <property type="match status" value="1"/>
</dbReference>
<dbReference type="AlphaFoldDB" id="A0A917HW74"/>
<dbReference type="GO" id="GO:0005886">
    <property type="term" value="C:plasma membrane"/>
    <property type="evidence" value="ECO:0007669"/>
    <property type="project" value="UniProtKB-SubCell"/>
</dbReference>
<feature type="transmembrane region" description="Helical" evidence="8">
    <location>
        <begin position="102"/>
        <end position="123"/>
    </location>
</feature>
<dbReference type="InterPro" id="IPR020846">
    <property type="entry name" value="MFS_dom"/>
</dbReference>
<feature type="transmembrane region" description="Helical" evidence="8">
    <location>
        <begin position="285"/>
        <end position="305"/>
    </location>
</feature>
<dbReference type="FunFam" id="1.20.1720.10:FF:000005">
    <property type="entry name" value="Bcr/CflA family efflux transporter"/>
    <property type="match status" value="1"/>
</dbReference>
<keyword evidence="6 8" id="KW-1133">Transmembrane helix</keyword>
<evidence type="ECO:0000256" key="7">
    <source>
        <dbReference type="ARBA" id="ARBA00023136"/>
    </source>
</evidence>
<dbReference type="InterPro" id="IPR011701">
    <property type="entry name" value="MFS"/>
</dbReference>
<evidence type="ECO:0000256" key="2">
    <source>
        <dbReference type="ARBA" id="ARBA00006236"/>
    </source>
</evidence>
<keyword evidence="3" id="KW-0813">Transport</keyword>
<feature type="transmembrane region" description="Helical" evidence="8">
    <location>
        <begin position="215"/>
        <end position="233"/>
    </location>
</feature>
<feature type="transmembrane region" description="Helical" evidence="8">
    <location>
        <begin position="77"/>
        <end position="96"/>
    </location>
</feature>
<dbReference type="PANTHER" id="PTHR23502">
    <property type="entry name" value="MAJOR FACILITATOR SUPERFAMILY"/>
    <property type="match status" value="1"/>
</dbReference>
<evidence type="ECO:0000256" key="8">
    <source>
        <dbReference type="SAM" id="Phobius"/>
    </source>
</evidence>
<gene>
    <name evidence="10" type="ORF">GCM10007415_28040</name>
</gene>
<accession>A0A917HW74</accession>
<proteinExistence type="inferred from homology"/>
<dbReference type="NCBIfam" id="TIGR00710">
    <property type="entry name" value="efflux_Bcr_CflA"/>
    <property type="match status" value="1"/>
</dbReference>
<dbReference type="SUPFAM" id="SSF103473">
    <property type="entry name" value="MFS general substrate transporter"/>
    <property type="match status" value="1"/>
</dbReference>
<comment type="subcellular location">
    <subcellularLocation>
        <location evidence="1">Cell membrane</location>
        <topology evidence="1">Multi-pass membrane protein</topology>
    </subcellularLocation>
</comment>
<organism evidence="10 11">
    <name type="scientific">Parapedobacter pyrenivorans</name>
    <dbReference type="NCBI Taxonomy" id="1305674"/>
    <lineage>
        <taxon>Bacteria</taxon>
        <taxon>Pseudomonadati</taxon>
        <taxon>Bacteroidota</taxon>
        <taxon>Sphingobacteriia</taxon>
        <taxon>Sphingobacteriales</taxon>
        <taxon>Sphingobacteriaceae</taxon>
        <taxon>Parapedobacter</taxon>
    </lineage>
</organism>
<comment type="caution">
    <text evidence="10">The sequence shown here is derived from an EMBL/GenBank/DDBJ whole genome shotgun (WGS) entry which is preliminary data.</text>
</comment>
<feature type="transmembrane region" description="Helical" evidence="8">
    <location>
        <begin position="135"/>
        <end position="157"/>
    </location>
</feature>
<dbReference type="Gene3D" id="1.20.1720.10">
    <property type="entry name" value="Multidrug resistance protein D"/>
    <property type="match status" value="1"/>
</dbReference>
<dbReference type="InterPro" id="IPR004812">
    <property type="entry name" value="Efflux_drug-R_Bcr/CmlA"/>
</dbReference>
<evidence type="ECO:0000256" key="3">
    <source>
        <dbReference type="ARBA" id="ARBA00022448"/>
    </source>
</evidence>
<evidence type="ECO:0000256" key="5">
    <source>
        <dbReference type="ARBA" id="ARBA00022692"/>
    </source>
</evidence>
<evidence type="ECO:0000313" key="11">
    <source>
        <dbReference type="Proteomes" id="UP000660862"/>
    </source>
</evidence>
<reference evidence="10" key="2">
    <citation type="submission" date="2020-09" db="EMBL/GenBank/DDBJ databases">
        <authorList>
            <person name="Sun Q."/>
            <person name="Zhou Y."/>
        </authorList>
    </citation>
    <scope>NUCLEOTIDE SEQUENCE</scope>
    <source>
        <strain evidence="10">CGMCC 1.12195</strain>
    </source>
</reference>
<dbReference type="EMBL" id="BMER01000002">
    <property type="protein sequence ID" value="GGG91761.1"/>
    <property type="molecule type" value="Genomic_DNA"/>
</dbReference>
<dbReference type="GO" id="GO:0015385">
    <property type="term" value="F:sodium:proton antiporter activity"/>
    <property type="evidence" value="ECO:0007669"/>
    <property type="project" value="TreeGrafter"/>
</dbReference>
<evidence type="ECO:0000256" key="1">
    <source>
        <dbReference type="ARBA" id="ARBA00004651"/>
    </source>
</evidence>
<feature type="domain" description="Major facilitator superfamily (MFS) profile" evidence="9">
    <location>
        <begin position="11"/>
        <end position="393"/>
    </location>
</feature>
<evidence type="ECO:0000259" key="9">
    <source>
        <dbReference type="PROSITE" id="PS50850"/>
    </source>
</evidence>
<dbReference type="RefSeq" id="WP_188506654.1">
    <property type="nucleotide sequence ID" value="NZ_BMER01000002.1"/>
</dbReference>
<dbReference type="Proteomes" id="UP000660862">
    <property type="component" value="Unassembled WGS sequence"/>
</dbReference>
<dbReference type="CDD" id="cd17320">
    <property type="entry name" value="MFS_MdfA_MDR_like"/>
    <property type="match status" value="1"/>
</dbReference>
<dbReference type="GO" id="GO:0042910">
    <property type="term" value="F:xenobiotic transmembrane transporter activity"/>
    <property type="evidence" value="ECO:0007669"/>
    <property type="project" value="InterPro"/>
</dbReference>
<comment type="similarity">
    <text evidence="2">Belongs to the major facilitator superfamily. Bcr/CmlA family.</text>
</comment>
<dbReference type="Pfam" id="PF07690">
    <property type="entry name" value="MFS_1"/>
    <property type="match status" value="1"/>
</dbReference>
<dbReference type="GO" id="GO:1990961">
    <property type="term" value="P:xenobiotic detoxification by transmembrane export across the plasma membrane"/>
    <property type="evidence" value="ECO:0007669"/>
    <property type="project" value="InterPro"/>
</dbReference>
<evidence type="ECO:0000256" key="6">
    <source>
        <dbReference type="ARBA" id="ARBA00022989"/>
    </source>
</evidence>
<keyword evidence="4" id="KW-1003">Cell membrane</keyword>
<reference evidence="10" key="1">
    <citation type="journal article" date="2014" name="Int. J. Syst. Evol. Microbiol.">
        <title>Complete genome sequence of Corynebacterium casei LMG S-19264T (=DSM 44701T), isolated from a smear-ripened cheese.</title>
        <authorList>
            <consortium name="US DOE Joint Genome Institute (JGI-PGF)"/>
            <person name="Walter F."/>
            <person name="Albersmeier A."/>
            <person name="Kalinowski J."/>
            <person name="Ruckert C."/>
        </authorList>
    </citation>
    <scope>NUCLEOTIDE SEQUENCE</scope>
    <source>
        <strain evidence="10">CGMCC 1.12195</strain>
    </source>
</reference>
<dbReference type="PROSITE" id="PS50850">
    <property type="entry name" value="MFS"/>
    <property type="match status" value="1"/>
</dbReference>
<feature type="transmembrane region" description="Helical" evidence="8">
    <location>
        <begin position="163"/>
        <end position="185"/>
    </location>
</feature>
<feature type="transmembrane region" description="Helical" evidence="8">
    <location>
        <begin position="371"/>
        <end position="392"/>
    </location>
</feature>
<evidence type="ECO:0000313" key="10">
    <source>
        <dbReference type="EMBL" id="GGG91761.1"/>
    </source>
</evidence>
<name>A0A917HW74_9SPHI</name>
<keyword evidence="7 8" id="KW-0472">Membrane</keyword>
<evidence type="ECO:0000256" key="4">
    <source>
        <dbReference type="ARBA" id="ARBA00022475"/>
    </source>
</evidence>
<dbReference type="InterPro" id="IPR036259">
    <property type="entry name" value="MFS_trans_sf"/>
</dbReference>
<keyword evidence="5 8" id="KW-0812">Transmembrane</keyword>
<feature type="transmembrane region" description="Helical" evidence="8">
    <location>
        <begin position="46"/>
        <end position="65"/>
    </location>
</feature>